<dbReference type="eggNOG" id="arCOG04081">
    <property type="taxonomic scope" value="Archaea"/>
</dbReference>
<comment type="similarity">
    <text evidence="1">Belongs to the RuvB family.</text>
</comment>
<evidence type="ECO:0000256" key="1">
    <source>
        <dbReference type="ARBA" id="ARBA00007519"/>
    </source>
</evidence>
<dbReference type="KEGG" id="ave:Arcve_0702"/>
<keyword evidence="9" id="KW-1185">Reference proteome</keyword>
<dbReference type="GO" id="GO:0005524">
    <property type="term" value="F:ATP binding"/>
    <property type="evidence" value="ECO:0007669"/>
    <property type="project" value="UniProtKB-KW"/>
</dbReference>
<dbReference type="GO" id="GO:0016787">
    <property type="term" value="F:hydrolase activity"/>
    <property type="evidence" value="ECO:0007669"/>
    <property type="project" value="UniProtKB-KW"/>
</dbReference>
<evidence type="ECO:0000256" key="4">
    <source>
        <dbReference type="ARBA" id="ARBA00022801"/>
    </source>
</evidence>
<dbReference type="Proteomes" id="UP000008136">
    <property type="component" value="Chromosome"/>
</dbReference>
<dbReference type="EC" id="3.6.4.12" evidence="2"/>
<dbReference type="HOGENOM" id="CLU_028311_1_1_2"/>
<protein>
    <recommendedName>
        <fullName evidence="2">DNA helicase</fullName>
        <ecNumber evidence="2">3.6.4.12</ecNumber>
    </recommendedName>
</protein>
<dbReference type="Pfam" id="PF06068">
    <property type="entry name" value="TIP49"/>
    <property type="match status" value="1"/>
</dbReference>
<dbReference type="InterPro" id="IPR010339">
    <property type="entry name" value="TIP49_P-loop"/>
</dbReference>
<dbReference type="InterPro" id="IPR042487">
    <property type="entry name" value="RuvBL1/2_DNA/RNA_bd_dom"/>
</dbReference>
<proteinExistence type="inferred from homology"/>
<dbReference type="GeneID" id="10393800"/>
<dbReference type="Gene3D" id="1.10.8.60">
    <property type="match status" value="1"/>
</dbReference>
<reference evidence="8 9" key="1">
    <citation type="submission" date="2011-03" db="EMBL/GenBank/DDBJ databases">
        <title>The complete genome of Archaeoglobus veneficus SNP6.</title>
        <authorList>
            <consortium name="US DOE Joint Genome Institute (JGI-PGF)"/>
            <person name="Lucas S."/>
            <person name="Copeland A."/>
            <person name="Lapidus A."/>
            <person name="Bruce D."/>
            <person name="Goodwin L."/>
            <person name="Pitluck S."/>
            <person name="Kyrpides N."/>
            <person name="Mavromatis K."/>
            <person name="Pagani I."/>
            <person name="Ivanova N."/>
            <person name="Mikhailova N."/>
            <person name="Lu M."/>
            <person name="Detter J.C."/>
            <person name="Tapia R."/>
            <person name="Han C."/>
            <person name="Land M."/>
            <person name="Hauser L."/>
            <person name="Markowitz V."/>
            <person name="Cheng J.-F."/>
            <person name="Hugenholtz P."/>
            <person name="Woyke T."/>
            <person name="Wu D."/>
            <person name="Spring S."/>
            <person name="Brambilla E."/>
            <person name="Klenk H.-P."/>
            <person name="Eisen J.A."/>
        </authorList>
    </citation>
    <scope>NUCLEOTIDE SEQUENCE [LARGE SCALE GENOMIC DNA]</scope>
    <source>
        <strain>SNP6</strain>
    </source>
</reference>
<keyword evidence="3" id="KW-0547">Nucleotide-binding</keyword>
<dbReference type="STRING" id="693661.Arcve_0702"/>
<dbReference type="InterPro" id="IPR027238">
    <property type="entry name" value="RuvB-like"/>
</dbReference>
<keyword evidence="4" id="KW-0378">Hydrolase</keyword>
<evidence type="ECO:0000259" key="7">
    <source>
        <dbReference type="SMART" id="SM00382"/>
    </source>
</evidence>
<keyword evidence="6" id="KW-0067">ATP-binding</keyword>
<dbReference type="FunFam" id="2.40.50.360:FF:000001">
    <property type="entry name" value="RuvB-like helicase"/>
    <property type="match status" value="1"/>
</dbReference>
<evidence type="ECO:0000313" key="8">
    <source>
        <dbReference type="EMBL" id="AEA46722.1"/>
    </source>
</evidence>
<evidence type="ECO:0000256" key="5">
    <source>
        <dbReference type="ARBA" id="ARBA00022806"/>
    </source>
</evidence>
<feature type="domain" description="AAA+ ATPase" evidence="7">
    <location>
        <begin position="63"/>
        <end position="358"/>
    </location>
</feature>
<evidence type="ECO:0000256" key="2">
    <source>
        <dbReference type="ARBA" id="ARBA00012551"/>
    </source>
</evidence>
<gene>
    <name evidence="8" type="ordered locus">Arcve_0702</name>
</gene>
<dbReference type="Pfam" id="PF17856">
    <property type="entry name" value="TIP49_C"/>
    <property type="match status" value="1"/>
</dbReference>
<dbReference type="RefSeq" id="WP_013683394.1">
    <property type="nucleotide sequence ID" value="NC_015320.1"/>
</dbReference>
<evidence type="ECO:0000256" key="6">
    <source>
        <dbReference type="ARBA" id="ARBA00022840"/>
    </source>
</evidence>
<dbReference type="OrthoDB" id="45425at2157"/>
<dbReference type="FunFam" id="1.10.8.60:FF:000010">
    <property type="entry name" value="RuvB-like helicase"/>
    <property type="match status" value="1"/>
</dbReference>
<organism evidence="8 9">
    <name type="scientific">Archaeoglobus veneficus (strain DSM 11195 / SNP6)</name>
    <dbReference type="NCBI Taxonomy" id="693661"/>
    <lineage>
        <taxon>Archaea</taxon>
        <taxon>Methanobacteriati</taxon>
        <taxon>Methanobacteriota</taxon>
        <taxon>Archaeoglobi</taxon>
        <taxon>Archaeoglobales</taxon>
        <taxon>Archaeoglobaceae</taxon>
        <taxon>Archaeoglobus</taxon>
    </lineage>
</organism>
<accession>F2KR85</accession>
<dbReference type="PANTHER" id="PTHR11093">
    <property type="entry name" value="RUVB-RELATED REPTIN AND PONTIN"/>
    <property type="match status" value="1"/>
</dbReference>
<evidence type="ECO:0000256" key="3">
    <source>
        <dbReference type="ARBA" id="ARBA00022741"/>
    </source>
</evidence>
<dbReference type="InterPro" id="IPR003593">
    <property type="entry name" value="AAA+_ATPase"/>
</dbReference>
<dbReference type="EMBL" id="CP002588">
    <property type="protein sequence ID" value="AEA46722.1"/>
    <property type="molecule type" value="Genomic_DNA"/>
</dbReference>
<keyword evidence="5" id="KW-0347">Helicase</keyword>
<dbReference type="AlphaFoldDB" id="F2KR85"/>
<dbReference type="GO" id="GO:0003678">
    <property type="term" value="F:DNA helicase activity"/>
    <property type="evidence" value="ECO:0007669"/>
    <property type="project" value="UniProtKB-EC"/>
</dbReference>
<dbReference type="SMART" id="SM00382">
    <property type="entry name" value="AAA"/>
    <property type="match status" value="1"/>
</dbReference>
<dbReference type="SUPFAM" id="SSF52540">
    <property type="entry name" value="P-loop containing nucleoside triphosphate hydrolases"/>
    <property type="match status" value="1"/>
</dbReference>
<dbReference type="InterPro" id="IPR027417">
    <property type="entry name" value="P-loop_NTPase"/>
</dbReference>
<name>F2KR85_ARCVS</name>
<evidence type="ECO:0000313" key="9">
    <source>
        <dbReference type="Proteomes" id="UP000008136"/>
    </source>
</evidence>
<dbReference type="InterPro" id="IPR041048">
    <property type="entry name" value="RuvB-like_C"/>
</dbReference>
<sequence length="450" mass="49856">MAISEIREVAARFERIGAHSHIRGLGLDENLKARDVADGLVGQKKAREAAGVIVRLIKSGKMAGRGILIAGPPGTGKTAIAVAISKELGKDIPFVHVSASEFYSSEMKKTEALIQTVRKAIGVRIRETRVVLEGEVVGLDYNMVPNPYNPTQKIPESATLTLSTTDEKKTFSVSGRLALQFLYQGIEVGDVIVIDKETGRIAKLGKSRKAEKKYDIGEVDYVDVPSGRVEKEKEFTYVVTLHDLDEANARRGSIFSIFSPPSREIDNEVRDAVDEQVKRWVEEGRAELVPGVLFIDETHLMDIELFTFMNRAMESEMAPIIILASNRGFAKIRGTDIVAPHGIPLDLLDRLLIITTEPYSKDEIRKILEIRAAESGIMLSSDALEKLTQLGVENSLRYAVQLLAPAYEYAKLRNAGKVEVEDVERAAQLFVDVSQSSAYLKKWEEKMLAM</sequence>
<dbReference type="Gene3D" id="3.40.50.300">
    <property type="entry name" value="P-loop containing nucleotide triphosphate hydrolases"/>
    <property type="match status" value="1"/>
</dbReference>
<dbReference type="Gene3D" id="2.40.50.360">
    <property type="entry name" value="RuvB-like helicase, domain II"/>
    <property type="match status" value="1"/>
</dbReference>